<evidence type="ECO:0000313" key="2">
    <source>
        <dbReference type="Proteomes" id="UP000008549"/>
    </source>
</evidence>
<accession>B6IHR3</accession>
<dbReference type="InParanoid" id="B6IHR3"/>
<organism evidence="1 2">
    <name type="scientific">Caenorhabditis briggsae</name>
    <dbReference type="NCBI Taxonomy" id="6238"/>
    <lineage>
        <taxon>Eukaryota</taxon>
        <taxon>Metazoa</taxon>
        <taxon>Ecdysozoa</taxon>
        <taxon>Nematoda</taxon>
        <taxon>Chromadorea</taxon>
        <taxon>Rhabditida</taxon>
        <taxon>Rhabditina</taxon>
        <taxon>Rhabditomorpha</taxon>
        <taxon>Rhabditoidea</taxon>
        <taxon>Rhabditidae</taxon>
        <taxon>Peloderinae</taxon>
        <taxon>Caenorhabditis</taxon>
    </lineage>
</organism>
<dbReference type="EMBL" id="HE600905">
    <property type="protein sequence ID" value="CAR99443.1"/>
    <property type="molecule type" value="Genomic_DNA"/>
</dbReference>
<dbReference type="Proteomes" id="UP000008549">
    <property type="component" value="Unassembled WGS sequence"/>
</dbReference>
<dbReference type="AlphaFoldDB" id="B6IHR3"/>
<dbReference type="HOGENOM" id="CLU_2529503_0_0_1"/>
<dbReference type="CTD" id="68917224"/>
<sequence>MEIETLVKRDETTRESRKDNRRIYLLLVSAGISKDDGFYFISACTHCVQTYTRVRSFDDLTITQFNSRFLNTTIPNFSSDVDSG</sequence>
<dbReference type="KEGG" id="cbr:CBG_25742"/>
<dbReference type="RefSeq" id="XP_045099006.1">
    <property type="nucleotide sequence ID" value="XM_045240731.1"/>
</dbReference>
<protein>
    <submittedName>
        <fullName evidence="1">Protein CBG25742</fullName>
    </submittedName>
</protein>
<proteinExistence type="predicted"/>
<name>B6IHR3_CAEBR</name>
<keyword evidence="2" id="KW-1185">Reference proteome</keyword>
<reference evidence="1 2" key="1">
    <citation type="journal article" date="2003" name="PLoS Biol.">
        <title>The genome sequence of Caenorhabditis briggsae: a platform for comparative genomics.</title>
        <authorList>
            <person name="Stein L.D."/>
            <person name="Bao Z."/>
            <person name="Blasiar D."/>
            <person name="Blumenthal T."/>
            <person name="Brent M.R."/>
            <person name="Chen N."/>
            <person name="Chinwalla A."/>
            <person name="Clarke L."/>
            <person name="Clee C."/>
            <person name="Coghlan A."/>
            <person name="Coulson A."/>
            <person name="D'Eustachio P."/>
            <person name="Fitch D.H."/>
            <person name="Fulton L.A."/>
            <person name="Fulton R.E."/>
            <person name="Griffiths-Jones S."/>
            <person name="Harris T.W."/>
            <person name="Hillier L.W."/>
            <person name="Kamath R."/>
            <person name="Kuwabara P.E."/>
            <person name="Mardis E.R."/>
            <person name="Marra M.A."/>
            <person name="Miner T.L."/>
            <person name="Minx P."/>
            <person name="Mullikin J.C."/>
            <person name="Plumb R.W."/>
            <person name="Rogers J."/>
            <person name="Schein J.E."/>
            <person name="Sohrmann M."/>
            <person name="Spieth J."/>
            <person name="Stajich J.E."/>
            <person name="Wei C."/>
            <person name="Willey D."/>
            <person name="Wilson R.K."/>
            <person name="Durbin R."/>
            <person name="Waterston R.H."/>
        </authorList>
    </citation>
    <scope>NUCLEOTIDE SEQUENCE [LARGE SCALE GENOMIC DNA]</scope>
    <source>
        <strain evidence="1 2">AF16</strain>
    </source>
</reference>
<reference evidence="1 2" key="2">
    <citation type="journal article" date="2011" name="PLoS Genet.">
        <title>Caenorhabditis briggsae recombinant inbred line genotypes reveal inter-strain incompatibility and the evolution of recombination.</title>
        <authorList>
            <person name="Ross J.A."/>
            <person name="Koboldt D.C."/>
            <person name="Staisch J.E."/>
            <person name="Chamberlin H.M."/>
            <person name="Gupta B.P."/>
            <person name="Miller R.D."/>
            <person name="Baird S.E."/>
            <person name="Haag E.S."/>
        </authorList>
    </citation>
    <scope>NUCLEOTIDE SEQUENCE [LARGE SCALE GENOMIC DNA]</scope>
    <source>
        <strain evidence="1 2">AF16</strain>
    </source>
</reference>
<dbReference type="GeneID" id="68917224"/>
<gene>
    <name evidence="1" type="ORF">CBG25742</name>
    <name evidence="1" type="ORF">CBG_25742</name>
</gene>
<evidence type="ECO:0000313" key="1">
    <source>
        <dbReference type="EMBL" id="CAR99443.1"/>
    </source>
</evidence>